<keyword evidence="2" id="KW-0732">Signal</keyword>
<dbReference type="OrthoDB" id="10268124at2759"/>
<dbReference type="InParanoid" id="Q23JA7"/>
<proteinExistence type="predicted"/>
<dbReference type="Gene3D" id="2.10.220.10">
    <property type="entry name" value="Hormone Receptor, Insulin-like Growth Factor Receptor 1, Chain A, domain 2"/>
    <property type="match status" value="1"/>
</dbReference>
<feature type="chain" id="PRO_5005693784" evidence="2">
    <location>
        <begin position="19"/>
        <end position="615"/>
    </location>
</feature>
<evidence type="ECO:0000313" key="4">
    <source>
        <dbReference type="Proteomes" id="UP000009168"/>
    </source>
</evidence>
<keyword evidence="1" id="KW-1133">Transmembrane helix</keyword>
<dbReference type="AlphaFoldDB" id="Q23JA7"/>
<protein>
    <submittedName>
        <fullName evidence="3">Transmembrane protein, putative</fullName>
    </submittedName>
</protein>
<keyword evidence="1" id="KW-0472">Membrane</keyword>
<dbReference type="InterPro" id="IPR009030">
    <property type="entry name" value="Growth_fac_rcpt_cys_sf"/>
</dbReference>
<name>Q23JA7_TETTS</name>
<dbReference type="SUPFAM" id="SSF57184">
    <property type="entry name" value="Growth factor receptor domain"/>
    <property type="match status" value="1"/>
</dbReference>
<dbReference type="GeneID" id="7836876"/>
<reference evidence="4" key="1">
    <citation type="journal article" date="2006" name="PLoS Biol.">
        <title>Macronuclear genome sequence of the ciliate Tetrahymena thermophila, a model eukaryote.</title>
        <authorList>
            <person name="Eisen J.A."/>
            <person name="Coyne R.S."/>
            <person name="Wu M."/>
            <person name="Wu D."/>
            <person name="Thiagarajan M."/>
            <person name="Wortman J.R."/>
            <person name="Badger J.H."/>
            <person name="Ren Q."/>
            <person name="Amedeo P."/>
            <person name="Jones K.M."/>
            <person name="Tallon L.J."/>
            <person name="Delcher A.L."/>
            <person name="Salzberg S.L."/>
            <person name="Silva J.C."/>
            <person name="Haas B.J."/>
            <person name="Majoros W.H."/>
            <person name="Farzad M."/>
            <person name="Carlton J.M."/>
            <person name="Smith R.K. Jr."/>
            <person name="Garg J."/>
            <person name="Pearlman R.E."/>
            <person name="Karrer K.M."/>
            <person name="Sun L."/>
            <person name="Manning G."/>
            <person name="Elde N.C."/>
            <person name="Turkewitz A.P."/>
            <person name="Asai D.J."/>
            <person name="Wilkes D.E."/>
            <person name="Wang Y."/>
            <person name="Cai H."/>
            <person name="Collins K."/>
            <person name="Stewart B.A."/>
            <person name="Lee S.R."/>
            <person name="Wilamowska K."/>
            <person name="Weinberg Z."/>
            <person name="Ruzzo W.L."/>
            <person name="Wloga D."/>
            <person name="Gaertig J."/>
            <person name="Frankel J."/>
            <person name="Tsao C.-C."/>
            <person name="Gorovsky M.A."/>
            <person name="Keeling P.J."/>
            <person name="Waller R.F."/>
            <person name="Patron N.J."/>
            <person name="Cherry J.M."/>
            <person name="Stover N.A."/>
            <person name="Krieger C.J."/>
            <person name="del Toro C."/>
            <person name="Ryder H.F."/>
            <person name="Williamson S.C."/>
            <person name="Barbeau R.A."/>
            <person name="Hamilton E.P."/>
            <person name="Orias E."/>
        </authorList>
    </citation>
    <scope>NUCLEOTIDE SEQUENCE [LARGE SCALE GENOMIC DNA]</scope>
    <source>
        <strain evidence="4">SB210</strain>
    </source>
</reference>
<evidence type="ECO:0000313" key="3">
    <source>
        <dbReference type="EMBL" id="EAR96597.2"/>
    </source>
</evidence>
<sequence>MKYLTIITIFISFFKAFANNYLSKNITLIKKNHTFSDQASACPQKIKKLEFPASTQNIFQMKNIYLQDEQFATIVVYSQTQPVQIILWDLQKVNYQVVTLQINGSPLLKASDIIVYDTDLRLLILIIQADTFVVFQRPLNTFQFNLVQVVNIPNYSSSMTPLITDMFIIKGLNQLVILDFNNFNLLFYDLISFTGVPVKVITIGIPNEVTPVQSAFYARNIPNTNYIALVDFSYALIRVINYKTKEIVFTSNDNISNRPLNYSILGVYAKDSLVIFYNDHYNSLNLKQRQSNFQVFSVDQNLQLISQFYIDNPQPLQNQLKSMYILQNTPHVVTTHNLGDVYIFSLYSGEQIRHYKFDNYTTYDAQYLQDYLMFSSFDRDKNLIISYFLEWDQVLYPQDRDTSTQGVCVSQCGDKQGYNQDLLACSTCDPTLNCKTCRFPSGYCDQCYEEFYLSQGQCLPYCKGETGSATLDSDGKCQCTQGYYMIHNDICIPNPCKQWEQPQYNYEYQQTSCIDICEEDLYYDIENKECSCISGYIKIGSSCKLDVTGICLIIVFIIILTIAIYKYRLSLIFQKSKVFFEVDNIQQGIKLKKFFESNSQKVQSKKNKQKQKLEV</sequence>
<feature type="transmembrane region" description="Helical" evidence="1">
    <location>
        <begin position="547"/>
        <end position="567"/>
    </location>
</feature>
<feature type="signal peptide" evidence="2">
    <location>
        <begin position="1"/>
        <end position="18"/>
    </location>
</feature>
<evidence type="ECO:0000256" key="1">
    <source>
        <dbReference type="SAM" id="Phobius"/>
    </source>
</evidence>
<keyword evidence="4" id="KW-1185">Reference proteome</keyword>
<keyword evidence="1 3" id="KW-0812">Transmembrane</keyword>
<dbReference type="KEGG" id="tet:TTHERM_00490650"/>
<organism evidence="3 4">
    <name type="scientific">Tetrahymena thermophila (strain SB210)</name>
    <dbReference type="NCBI Taxonomy" id="312017"/>
    <lineage>
        <taxon>Eukaryota</taxon>
        <taxon>Sar</taxon>
        <taxon>Alveolata</taxon>
        <taxon>Ciliophora</taxon>
        <taxon>Intramacronucleata</taxon>
        <taxon>Oligohymenophorea</taxon>
        <taxon>Hymenostomatida</taxon>
        <taxon>Tetrahymenina</taxon>
        <taxon>Tetrahymenidae</taxon>
        <taxon>Tetrahymena</taxon>
    </lineage>
</organism>
<dbReference type="RefSeq" id="XP_001016842.2">
    <property type="nucleotide sequence ID" value="XM_001016842.2"/>
</dbReference>
<dbReference type="SUPFAM" id="SSF101908">
    <property type="entry name" value="Putative isomerase YbhE"/>
    <property type="match status" value="1"/>
</dbReference>
<gene>
    <name evidence="3" type="ORF">TTHERM_00490650</name>
</gene>
<evidence type="ECO:0000256" key="2">
    <source>
        <dbReference type="SAM" id="SignalP"/>
    </source>
</evidence>
<dbReference type="HOGENOM" id="CLU_393062_0_0_1"/>
<accession>Q23JA7</accession>
<dbReference type="EMBL" id="GG662691">
    <property type="protein sequence ID" value="EAR96597.2"/>
    <property type="molecule type" value="Genomic_DNA"/>
</dbReference>
<dbReference type="Proteomes" id="UP000009168">
    <property type="component" value="Unassembled WGS sequence"/>
</dbReference>